<dbReference type="GO" id="GO:0004065">
    <property type="term" value="F:arylsulfatase activity"/>
    <property type="evidence" value="ECO:0007669"/>
    <property type="project" value="TreeGrafter"/>
</dbReference>
<evidence type="ECO:0000313" key="5">
    <source>
        <dbReference type="EMBL" id="SEI77613.1"/>
    </source>
</evidence>
<dbReference type="OrthoDB" id="9764377at2"/>
<feature type="chain" id="PRO_5011674283" evidence="3">
    <location>
        <begin position="30"/>
        <end position="503"/>
    </location>
</feature>
<dbReference type="CDD" id="cd16145">
    <property type="entry name" value="ARS_like"/>
    <property type="match status" value="1"/>
</dbReference>
<dbReference type="RefSeq" id="WP_092168342.1">
    <property type="nucleotide sequence ID" value="NZ_FNZH01000001.1"/>
</dbReference>
<accession>A0A1H6TBY3</accession>
<dbReference type="EMBL" id="FNZH01000001">
    <property type="protein sequence ID" value="SEI77613.1"/>
    <property type="molecule type" value="Genomic_DNA"/>
</dbReference>
<keyword evidence="6" id="KW-1185">Reference proteome</keyword>
<keyword evidence="3" id="KW-0732">Signal</keyword>
<evidence type="ECO:0000313" key="6">
    <source>
        <dbReference type="Proteomes" id="UP000199403"/>
    </source>
</evidence>
<gene>
    <name evidence="5" type="ORF">SAMN05192553_101237</name>
</gene>
<feature type="domain" description="Sulfatase N-terminal" evidence="4">
    <location>
        <begin position="40"/>
        <end position="394"/>
    </location>
</feature>
<organism evidence="5 6">
    <name type="scientific">Cyclobacterium xiamenense</name>
    <dbReference type="NCBI Taxonomy" id="1297121"/>
    <lineage>
        <taxon>Bacteria</taxon>
        <taxon>Pseudomonadati</taxon>
        <taxon>Bacteroidota</taxon>
        <taxon>Cytophagia</taxon>
        <taxon>Cytophagales</taxon>
        <taxon>Cyclobacteriaceae</taxon>
        <taxon>Cyclobacterium</taxon>
    </lineage>
</organism>
<dbReference type="STRING" id="1416801.SAMN05192553_101237"/>
<dbReference type="SUPFAM" id="SSF53649">
    <property type="entry name" value="Alkaline phosphatase-like"/>
    <property type="match status" value="1"/>
</dbReference>
<dbReference type="InterPro" id="IPR017850">
    <property type="entry name" value="Alkaline_phosphatase_core_sf"/>
</dbReference>
<sequence length="503" mass="55849">MERKKPLPSYTRHLLLFVIACAAFSCGSAKESGEEVASKPNIIYILADDLGYGDLSFLGQEKFQTPHIDALAARGMVFTQHYAGTTVCAPSRSALMTGLHTGHTPVRGNRGLNGGQYPLPESTQTLPKVLKNAGYVTGAFGKWGLGYPGSTGDPLVQGFDVFFGYNSQTIAHNYYPRELNDNDAILTLEGNQGAEEGQYAPELIQERRLQFIEANRDTTFFLYMPSIIPHAELFAPQAYMETFLKRTNPEPPYQYESLLGPETPYQGVDDPDHPRYKVGGYGSQPYPHAAFAAMVTLLDDQVGQIVARLDSLGILENTLIVFSSDNGPHLEGGADPDYFNSNGPFQGYKRDLHEGGIHVPMIASWPAKVKAGSQTDHISTFWDVLPTLAEAAGARYQQSIDGISFLPTLLGEGEQETHHHLYWEFHEQGGKQAVRMGKWKGIRLNVFAGNQEILLYDLEQDPGETRDLSKDHPEIVAEMDRLMEASRMEDPEWPFRSKIETEN</sequence>
<proteinExistence type="inferred from homology"/>
<dbReference type="PANTHER" id="PTHR42693">
    <property type="entry name" value="ARYLSULFATASE FAMILY MEMBER"/>
    <property type="match status" value="1"/>
</dbReference>
<dbReference type="Pfam" id="PF00884">
    <property type="entry name" value="Sulfatase"/>
    <property type="match status" value="1"/>
</dbReference>
<keyword evidence="2" id="KW-0378">Hydrolase</keyword>
<dbReference type="Gene3D" id="3.40.720.10">
    <property type="entry name" value="Alkaline Phosphatase, subunit A"/>
    <property type="match status" value="1"/>
</dbReference>
<protein>
    <submittedName>
        <fullName evidence="5">Arylsulfatase A</fullName>
    </submittedName>
</protein>
<dbReference type="InterPro" id="IPR000917">
    <property type="entry name" value="Sulfatase_N"/>
</dbReference>
<dbReference type="Gene3D" id="3.30.1120.10">
    <property type="match status" value="1"/>
</dbReference>
<dbReference type="AlphaFoldDB" id="A0A1H6TBY3"/>
<feature type="signal peptide" evidence="3">
    <location>
        <begin position="1"/>
        <end position="29"/>
    </location>
</feature>
<evidence type="ECO:0000256" key="1">
    <source>
        <dbReference type="ARBA" id="ARBA00008779"/>
    </source>
</evidence>
<dbReference type="PROSITE" id="PS51257">
    <property type="entry name" value="PROKAR_LIPOPROTEIN"/>
    <property type="match status" value="1"/>
</dbReference>
<evidence type="ECO:0000256" key="3">
    <source>
        <dbReference type="SAM" id="SignalP"/>
    </source>
</evidence>
<evidence type="ECO:0000259" key="4">
    <source>
        <dbReference type="Pfam" id="PF00884"/>
    </source>
</evidence>
<name>A0A1H6TBY3_9BACT</name>
<evidence type="ECO:0000256" key="2">
    <source>
        <dbReference type="ARBA" id="ARBA00022801"/>
    </source>
</evidence>
<comment type="similarity">
    <text evidence="1">Belongs to the sulfatase family.</text>
</comment>
<dbReference type="Proteomes" id="UP000199403">
    <property type="component" value="Unassembled WGS sequence"/>
</dbReference>
<reference evidence="6" key="1">
    <citation type="submission" date="2016-10" db="EMBL/GenBank/DDBJ databases">
        <authorList>
            <person name="Varghese N."/>
            <person name="Submissions S."/>
        </authorList>
    </citation>
    <scope>NUCLEOTIDE SEQUENCE [LARGE SCALE GENOMIC DNA]</scope>
    <source>
        <strain evidence="6">IBRC-M 10761</strain>
    </source>
</reference>
<dbReference type="InterPro" id="IPR050738">
    <property type="entry name" value="Sulfatase"/>
</dbReference>
<dbReference type="PANTHER" id="PTHR42693:SF53">
    <property type="entry name" value="ENDO-4-O-SULFATASE"/>
    <property type="match status" value="1"/>
</dbReference>